<dbReference type="Gene3D" id="3.10.150.10">
    <property type="entry name" value="DNA Polymerase III, subunit A, domain 2"/>
    <property type="match status" value="1"/>
</dbReference>
<dbReference type="InterPro" id="IPR022635">
    <property type="entry name" value="DNA_polIII_beta_C"/>
</dbReference>
<feature type="domain" description="DNA polymerase III beta sliding clamp N-terminal" evidence="11">
    <location>
        <begin position="8"/>
        <end position="119"/>
    </location>
</feature>
<dbReference type="RefSeq" id="WP_136833283.1">
    <property type="nucleotide sequence ID" value="NZ_SWBM01000006.1"/>
</dbReference>
<dbReference type="InterPro" id="IPR022634">
    <property type="entry name" value="DNA_polIII_beta_N"/>
</dbReference>
<dbReference type="EMBL" id="SWBM01000006">
    <property type="protein sequence ID" value="TKC15200.1"/>
    <property type="molecule type" value="Genomic_DNA"/>
</dbReference>
<dbReference type="InterPro" id="IPR046938">
    <property type="entry name" value="DNA_clamp_sf"/>
</dbReference>
<comment type="similarity">
    <text evidence="2 10">Belongs to the beta sliding clamp family.</text>
</comment>
<dbReference type="PIRSF" id="PIRSF000804">
    <property type="entry name" value="DNA_pol_III_b"/>
    <property type="match status" value="1"/>
</dbReference>
<keyword evidence="5 10" id="KW-0808">Transferase</keyword>
<dbReference type="GO" id="GO:0005737">
    <property type="term" value="C:cytoplasm"/>
    <property type="evidence" value="ECO:0007669"/>
    <property type="project" value="UniProtKB-SubCell"/>
</dbReference>
<organism evidence="14 15">
    <name type="scientific">Robertmurraya kyonggiensis</name>
    <dbReference type="NCBI Taxonomy" id="1037680"/>
    <lineage>
        <taxon>Bacteria</taxon>
        <taxon>Bacillati</taxon>
        <taxon>Bacillota</taxon>
        <taxon>Bacilli</taxon>
        <taxon>Bacillales</taxon>
        <taxon>Bacillaceae</taxon>
        <taxon>Robertmurraya</taxon>
    </lineage>
</organism>
<dbReference type="PANTHER" id="PTHR30478">
    <property type="entry name" value="DNA POLYMERASE III SUBUNIT BETA"/>
    <property type="match status" value="1"/>
</dbReference>
<dbReference type="Pfam" id="PF02768">
    <property type="entry name" value="DNA_pol3_beta_3"/>
    <property type="match status" value="1"/>
</dbReference>
<reference evidence="14 15" key="1">
    <citation type="journal article" date="2011" name="J. Microbiol.">
        <title>Bacillus kyonggiensis sp. nov., isolated from soil of a lettuce field.</title>
        <authorList>
            <person name="Dong K."/>
            <person name="Lee S."/>
        </authorList>
    </citation>
    <scope>NUCLEOTIDE SEQUENCE [LARGE SCALE GENOMIC DNA]</scope>
    <source>
        <strain evidence="14 15">NB22</strain>
    </source>
</reference>
<evidence type="ECO:0000256" key="3">
    <source>
        <dbReference type="ARBA" id="ARBA00021035"/>
    </source>
</evidence>
<dbReference type="Proteomes" id="UP000307756">
    <property type="component" value="Unassembled WGS sequence"/>
</dbReference>
<evidence type="ECO:0000256" key="6">
    <source>
        <dbReference type="ARBA" id="ARBA00022695"/>
    </source>
</evidence>
<evidence type="ECO:0000256" key="8">
    <source>
        <dbReference type="ARBA" id="ARBA00022932"/>
    </source>
</evidence>
<dbReference type="SMART" id="SM00480">
    <property type="entry name" value="POL3Bc"/>
    <property type="match status" value="1"/>
</dbReference>
<keyword evidence="4 10" id="KW-0963">Cytoplasm</keyword>
<evidence type="ECO:0000313" key="15">
    <source>
        <dbReference type="Proteomes" id="UP000307756"/>
    </source>
</evidence>
<dbReference type="InterPro" id="IPR022637">
    <property type="entry name" value="DNA_polIII_beta_cen"/>
</dbReference>
<evidence type="ECO:0000256" key="7">
    <source>
        <dbReference type="ARBA" id="ARBA00022705"/>
    </source>
</evidence>
<gene>
    <name evidence="14" type="primary">dnaN</name>
    <name evidence="14" type="ORF">FA727_20170</name>
</gene>
<dbReference type="CDD" id="cd00140">
    <property type="entry name" value="beta_clamp"/>
    <property type="match status" value="1"/>
</dbReference>
<evidence type="ECO:0000256" key="2">
    <source>
        <dbReference type="ARBA" id="ARBA00010752"/>
    </source>
</evidence>
<dbReference type="NCBIfam" id="TIGR00663">
    <property type="entry name" value="dnan"/>
    <property type="match status" value="1"/>
</dbReference>
<comment type="caution">
    <text evidence="14">The sequence shown here is derived from an EMBL/GenBank/DDBJ whole genome shotgun (WGS) entry which is preliminary data.</text>
</comment>
<comment type="subunit">
    <text evidence="10">Forms a ring-shaped head-to-tail homodimer around DNA.</text>
</comment>
<evidence type="ECO:0000256" key="9">
    <source>
        <dbReference type="ARBA" id="ARBA00023125"/>
    </source>
</evidence>
<dbReference type="Pfam" id="PF02767">
    <property type="entry name" value="DNA_pol3_beta_2"/>
    <property type="match status" value="1"/>
</dbReference>
<proteinExistence type="inferred from homology"/>
<sequence>MTNIKIKETQAFIDLVGRAANVASKKPDSIRSGIMVNAKENKIAVRAMNESVSVQVDAIDITETEGEIDFVVPAKLFLDMIKKLPKGDVELVIEDKKMDIVVGKSSYGISTYAVDEFPQAVAYEEGTIFQVEGPTFAESLSAVVYACSESEARPILTGVHILSNGKYLTLIATDSVRLAANAVPIIAPTEEFKNVVVPKTSVNELVTLIADQKKVEFSISQNQLSLKTEGITFTTRLLDGTFPDVTKLIPSEFESEVVLHKDELLKALDRSKTALGPKEKIARFSVVEGTLPTLTIEGKTDITKIFEELFVDEAGVGISLKLNVHYLMNSLNSMSSKKVRLQFGGVAKPMLVRPEVEGATQFGLLLPVR</sequence>
<evidence type="ECO:0000313" key="14">
    <source>
        <dbReference type="EMBL" id="TKC15200.1"/>
    </source>
</evidence>
<evidence type="ECO:0000256" key="5">
    <source>
        <dbReference type="ARBA" id="ARBA00022679"/>
    </source>
</evidence>
<accession>A0A4V5P3S8</accession>
<dbReference type="GO" id="GO:0008408">
    <property type="term" value="F:3'-5' exonuclease activity"/>
    <property type="evidence" value="ECO:0007669"/>
    <property type="project" value="InterPro"/>
</dbReference>
<dbReference type="Gene3D" id="3.70.10.10">
    <property type="match status" value="1"/>
</dbReference>
<dbReference type="PANTHER" id="PTHR30478:SF0">
    <property type="entry name" value="BETA SLIDING CLAMP"/>
    <property type="match status" value="1"/>
</dbReference>
<keyword evidence="6 10" id="KW-0548">Nucleotidyltransferase</keyword>
<keyword evidence="15" id="KW-1185">Reference proteome</keyword>
<dbReference type="OrthoDB" id="8421503at2"/>
<protein>
    <recommendedName>
        <fullName evidence="3 10">Beta sliding clamp</fullName>
    </recommendedName>
</protein>
<dbReference type="Pfam" id="PF00712">
    <property type="entry name" value="DNA_pol3_beta"/>
    <property type="match status" value="1"/>
</dbReference>
<evidence type="ECO:0000256" key="10">
    <source>
        <dbReference type="PIRNR" id="PIRNR000804"/>
    </source>
</evidence>
<feature type="domain" description="DNA polymerase III beta sliding clamp C-terminal" evidence="13">
    <location>
        <begin position="247"/>
        <end position="357"/>
    </location>
</feature>
<dbReference type="SUPFAM" id="SSF55979">
    <property type="entry name" value="DNA clamp"/>
    <property type="match status" value="3"/>
</dbReference>
<evidence type="ECO:0000259" key="12">
    <source>
        <dbReference type="Pfam" id="PF02767"/>
    </source>
</evidence>
<comment type="subcellular location">
    <subcellularLocation>
        <location evidence="1 10">Cytoplasm</location>
    </subcellularLocation>
</comment>
<dbReference type="GO" id="GO:0009360">
    <property type="term" value="C:DNA polymerase III complex"/>
    <property type="evidence" value="ECO:0007669"/>
    <property type="project" value="InterPro"/>
</dbReference>
<evidence type="ECO:0000259" key="13">
    <source>
        <dbReference type="Pfam" id="PF02768"/>
    </source>
</evidence>
<evidence type="ECO:0000256" key="1">
    <source>
        <dbReference type="ARBA" id="ARBA00004496"/>
    </source>
</evidence>
<keyword evidence="9" id="KW-0238">DNA-binding</keyword>
<evidence type="ECO:0000256" key="4">
    <source>
        <dbReference type="ARBA" id="ARBA00022490"/>
    </source>
</evidence>
<evidence type="ECO:0000259" key="11">
    <source>
        <dbReference type="Pfam" id="PF00712"/>
    </source>
</evidence>
<feature type="domain" description="DNA polymerase III beta sliding clamp central" evidence="12">
    <location>
        <begin position="131"/>
        <end position="244"/>
    </location>
</feature>
<dbReference type="InterPro" id="IPR001001">
    <property type="entry name" value="DNA_polIII_beta"/>
</dbReference>
<dbReference type="GO" id="GO:0003887">
    <property type="term" value="F:DNA-directed DNA polymerase activity"/>
    <property type="evidence" value="ECO:0007669"/>
    <property type="project" value="UniProtKB-UniRule"/>
</dbReference>
<dbReference type="AlphaFoldDB" id="A0A4V5P3S8"/>
<name>A0A4V5P3S8_9BACI</name>
<dbReference type="GO" id="GO:0003677">
    <property type="term" value="F:DNA binding"/>
    <property type="evidence" value="ECO:0007669"/>
    <property type="project" value="UniProtKB-UniRule"/>
</dbReference>
<keyword evidence="8 10" id="KW-0239">DNA-directed DNA polymerase</keyword>
<comment type="function">
    <text evidence="10">Confers DNA tethering and processivity to DNA polymerases and other proteins. Acts as a clamp, forming a ring around DNA (a reaction catalyzed by the clamp-loading complex) which diffuses in an ATP-independent manner freely and bidirectionally along dsDNA. Initially characterized for its ability to contact the catalytic subunit of DNA polymerase III (Pol III), a complex, multichain enzyme responsible for most of the replicative synthesis in bacteria; Pol III exhibits 3'-5' exonuclease proofreading activity. The beta chain is required for initiation of replication as well as for processivity of DNA replication.</text>
</comment>
<dbReference type="GO" id="GO:0006271">
    <property type="term" value="P:DNA strand elongation involved in DNA replication"/>
    <property type="evidence" value="ECO:0007669"/>
    <property type="project" value="TreeGrafter"/>
</dbReference>
<keyword evidence="7 10" id="KW-0235">DNA replication</keyword>